<accession>A0A108U579</accession>
<dbReference type="Pfam" id="PF12697">
    <property type="entry name" value="Abhydrolase_6"/>
    <property type="match status" value="1"/>
</dbReference>
<dbReference type="SUPFAM" id="SSF53474">
    <property type="entry name" value="alpha/beta-Hydrolases"/>
    <property type="match status" value="1"/>
</dbReference>
<dbReference type="RefSeq" id="WP_201025438.1">
    <property type="nucleotide sequence ID" value="NZ_JAJA02000001.1"/>
</dbReference>
<dbReference type="InterPro" id="IPR000073">
    <property type="entry name" value="AB_hydrolase_1"/>
</dbReference>
<dbReference type="GO" id="GO:0016746">
    <property type="term" value="F:acyltransferase activity"/>
    <property type="evidence" value="ECO:0007669"/>
    <property type="project" value="UniProtKB-KW"/>
</dbReference>
<dbReference type="InterPro" id="IPR029058">
    <property type="entry name" value="AB_hydrolase_fold"/>
</dbReference>
<dbReference type="Proteomes" id="UP000023435">
    <property type="component" value="Unassembled WGS sequence"/>
</dbReference>
<keyword evidence="2" id="KW-0808">Transferase</keyword>
<name>A0A108U579_9GAMM</name>
<dbReference type="Gene3D" id="3.40.50.1820">
    <property type="entry name" value="alpha/beta hydrolase"/>
    <property type="match status" value="1"/>
</dbReference>
<keyword evidence="2" id="KW-0378">Hydrolase</keyword>
<organism evidence="2 3">
    <name type="scientific">Lysobacter capsici AZ78</name>
    <dbReference type="NCBI Taxonomy" id="1444315"/>
    <lineage>
        <taxon>Bacteria</taxon>
        <taxon>Pseudomonadati</taxon>
        <taxon>Pseudomonadota</taxon>
        <taxon>Gammaproteobacteria</taxon>
        <taxon>Lysobacterales</taxon>
        <taxon>Lysobacteraceae</taxon>
        <taxon>Lysobacter</taxon>
    </lineage>
</organism>
<protein>
    <submittedName>
        <fullName evidence="2">Hydrolases or acyltransferases (Alpha/beta hydrolase superfamily)</fullName>
    </submittedName>
</protein>
<comment type="caution">
    <text evidence="2">The sequence shown here is derived from an EMBL/GenBank/DDBJ whole genome shotgun (WGS) entry which is preliminary data.</text>
</comment>
<evidence type="ECO:0000259" key="1">
    <source>
        <dbReference type="Pfam" id="PF12697"/>
    </source>
</evidence>
<feature type="domain" description="AB hydrolase-1" evidence="1">
    <location>
        <begin position="23"/>
        <end position="279"/>
    </location>
</feature>
<sequence>MVWFSHLIASGQLRPLARMHDLLLFSHANGFPAPVYGVMLDALASRFRIERPARIGHDPRYPVSLDWPHLVDELAARVEAASGDARRIWLVGHSLGGYLSLLAAHRLSGSALASRLAGVVMLDSPLIAGWRARLVSLGRRTGLDNLVMPTRATLQRRKHWPDTDAVRSHFLAKPAFARWDSRVLEAYVEHGTRRADDGARELAFEREIEYQIYRSLPTTSLSGLTPKLRVPVGFLAGTRSRELRNAGTAATRRLVGSRWAWIEGSHLFPMERPLETAQAVAAMIDRIIGPAQGDVAADAAVVSRSRAVGA</sequence>
<gene>
    <name evidence="2" type="ORF">AZ78_0325</name>
</gene>
<dbReference type="AlphaFoldDB" id="A0A108U579"/>
<reference evidence="2 3" key="1">
    <citation type="journal article" date="2014" name="Genome Announc.">
        <title>Draft Genome Sequence of Lysobacter capsici AZ78, a Bacterium Antagonistic to Plant-Pathogenic Oomycetes.</title>
        <authorList>
            <person name="Puopolo G."/>
            <person name="Sonego P."/>
            <person name="Engelen K."/>
            <person name="Pertot I."/>
        </authorList>
    </citation>
    <scope>NUCLEOTIDE SEQUENCE [LARGE SCALE GENOMIC DNA]</scope>
    <source>
        <strain evidence="2 3">AZ78</strain>
    </source>
</reference>
<dbReference type="GO" id="GO:0016787">
    <property type="term" value="F:hydrolase activity"/>
    <property type="evidence" value="ECO:0007669"/>
    <property type="project" value="UniProtKB-KW"/>
</dbReference>
<keyword evidence="3" id="KW-1185">Reference proteome</keyword>
<dbReference type="EMBL" id="JAJA02000001">
    <property type="protein sequence ID" value="KWS02779.1"/>
    <property type="molecule type" value="Genomic_DNA"/>
</dbReference>
<evidence type="ECO:0000313" key="3">
    <source>
        <dbReference type="Proteomes" id="UP000023435"/>
    </source>
</evidence>
<keyword evidence="2" id="KW-0012">Acyltransferase</keyword>
<evidence type="ECO:0000313" key="2">
    <source>
        <dbReference type="EMBL" id="KWS02779.1"/>
    </source>
</evidence>
<proteinExistence type="predicted"/>